<evidence type="ECO:0000313" key="3">
    <source>
        <dbReference type="Proteomes" id="UP000053820"/>
    </source>
</evidence>
<name>A0A0C9V357_9AGAM</name>
<sequence>MPSSPFPFFEPSGLVTFQHGLKARISASPLLKVPLTMRPLMKKRPSIPFGLKRRSTTISSKSSSSSASSSTESASDMVGPLTYMAMDSPPETPVSVTPRLGTKIVERFWPEEEYYSEDSYRIPGSSLQPYSLSPPPHYRRAPHAFASARDVPFSDEFPSRSGPEHNSVPLRFPF</sequence>
<feature type="region of interest" description="Disordered" evidence="1">
    <location>
        <begin position="152"/>
        <end position="174"/>
    </location>
</feature>
<proteinExistence type="predicted"/>
<feature type="region of interest" description="Disordered" evidence="1">
    <location>
        <begin position="46"/>
        <end position="97"/>
    </location>
</feature>
<gene>
    <name evidence="2" type="ORF">HYDPIDRAFT_118211</name>
</gene>
<dbReference type="OrthoDB" id="2633486at2759"/>
<feature type="compositionally biased region" description="Basic residues" evidence="1">
    <location>
        <begin position="46"/>
        <end position="55"/>
    </location>
</feature>
<evidence type="ECO:0000313" key="2">
    <source>
        <dbReference type="EMBL" id="KIJ59714.1"/>
    </source>
</evidence>
<evidence type="ECO:0000256" key="1">
    <source>
        <dbReference type="SAM" id="MobiDB-lite"/>
    </source>
</evidence>
<dbReference type="Proteomes" id="UP000053820">
    <property type="component" value="Unassembled WGS sequence"/>
</dbReference>
<dbReference type="HOGENOM" id="CLU_1289317_0_0_1"/>
<accession>A0A0C9V357</accession>
<feature type="compositionally biased region" description="Low complexity" evidence="1">
    <location>
        <begin position="56"/>
        <end position="75"/>
    </location>
</feature>
<keyword evidence="3" id="KW-1185">Reference proteome</keyword>
<dbReference type="EMBL" id="KN839882">
    <property type="protein sequence ID" value="KIJ59714.1"/>
    <property type="molecule type" value="Genomic_DNA"/>
</dbReference>
<organism evidence="2 3">
    <name type="scientific">Hydnomerulius pinastri MD-312</name>
    <dbReference type="NCBI Taxonomy" id="994086"/>
    <lineage>
        <taxon>Eukaryota</taxon>
        <taxon>Fungi</taxon>
        <taxon>Dikarya</taxon>
        <taxon>Basidiomycota</taxon>
        <taxon>Agaricomycotina</taxon>
        <taxon>Agaricomycetes</taxon>
        <taxon>Agaricomycetidae</taxon>
        <taxon>Boletales</taxon>
        <taxon>Boletales incertae sedis</taxon>
        <taxon>Leucogyrophana</taxon>
    </lineage>
</organism>
<dbReference type="AlphaFoldDB" id="A0A0C9V357"/>
<protein>
    <submittedName>
        <fullName evidence="2">Uncharacterized protein</fullName>
    </submittedName>
</protein>
<reference evidence="2 3" key="1">
    <citation type="submission" date="2014-04" db="EMBL/GenBank/DDBJ databases">
        <title>Evolutionary Origins and Diversification of the Mycorrhizal Mutualists.</title>
        <authorList>
            <consortium name="DOE Joint Genome Institute"/>
            <consortium name="Mycorrhizal Genomics Consortium"/>
            <person name="Kohler A."/>
            <person name="Kuo A."/>
            <person name="Nagy L.G."/>
            <person name="Floudas D."/>
            <person name="Copeland A."/>
            <person name="Barry K.W."/>
            <person name="Cichocki N."/>
            <person name="Veneault-Fourrey C."/>
            <person name="LaButti K."/>
            <person name="Lindquist E.A."/>
            <person name="Lipzen A."/>
            <person name="Lundell T."/>
            <person name="Morin E."/>
            <person name="Murat C."/>
            <person name="Riley R."/>
            <person name="Ohm R."/>
            <person name="Sun H."/>
            <person name="Tunlid A."/>
            <person name="Henrissat B."/>
            <person name="Grigoriev I.V."/>
            <person name="Hibbett D.S."/>
            <person name="Martin F."/>
        </authorList>
    </citation>
    <scope>NUCLEOTIDE SEQUENCE [LARGE SCALE GENOMIC DNA]</scope>
    <source>
        <strain evidence="2 3">MD-312</strain>
    </source>
</reference>